<dbReference type="InParanoid" id="A0A1U8Q8C1"/>
<dbReference type="OrthoDB" id="1858069at2759"/>
<proteinExistence type="predicted"/>
<evidence type="ECO:0000256" key="1">
    <source>
        <dbReference type="ARBA" id="ARBA00012675"/>
    </source>
</evidence>
<dbReference type="AlphaFoldDB" id="A0A1U8Q8C1"/>
<dbReference type="EC" id="2.5.1.43" evidence="1"/>
<dbReference type="InterPro" id="IPR004298">
    <property type="entry name" value="Nicotian_synth"/>
</dbReference>
<dbReference type="KEGG" id="nnu:109115443"/>
<protein>
    <recommendedName>
        <fullName evidence="1">nicotianamine synthase</fullName>
        <ecNumber evidence="1">2.5.1.43</ecNumber>
    </recommendedName>
</protein>
<dbReference type="GO" id="GO:0030418">
    <property type="term" value="P:nicotianamine biosynthetic process"/>
    <property type="evidence" value="ECO:0000318"/>
    <property type="project" value="GO_Central"/>
</dbReference>
<sequence length="152" mass="17465">MADACYCCEFRRLLKTFKTSVLVWKNIRSDKSGSEETKHPLVTSQRLVSSDPDLSKRMFFHTSTDIMNVFKEEKTGIIDHLLILHRFEDPADLHQGSEVLSIFHPTDEVINWVVITRKYTNKSIHSLHLDLGSNVGAVWKDVEMMNFMGLAP</sequence>
<gene>
    <name evidence="6" type="primary">LOC109115443</name>
</gene>
<name>A0A1U8Q8C1_NELNU</name>
<evidence type="ECO:0000313" key="5">
    <source>
        <dbReference type="Proteomes" id="UP000189703"/>
    </source>
</evidence>
<accession>A0A1U8Q8C1</accession>
<evidence type="ECO:0000256" key="2">
    <source>
        <dbReference type="ARBA" id="ARBA00022679"/>
    </source>
</evidence>
<dbReference type="GeneID" id="109115443"/>
<evidence type="ECO:0000256" key="4">
    <source>
        <dbReference type="ARBA" id="ARBA00049391"/>
    </source>
</evidence>
<comment type="catalytic activity">
    <reaction evidence="4">
        <text>3 S-adenosyl-L-methionine = nicotianamine + 3 S-methyl-5'-thioadenosine + 3 H(+)</text>
        <dbReference type="Rhea" id="RHEA:16481"/>
        <dbReference type="ChEBI" id="CHEBI:15378"/>
        <dbReference type="ChEBI" id="CHEBI:17509"/>
        <dbReference type="ChEBI" id="CHEBI:58249"/>
        <dbReference type="ChEBI" id="CHEBI:59789"/>
        <dbReference type="EC" id="2.5.1.43"/>
    </reaction>
</comment>
<dbReference type="GO" id="GO:0030410">
    <property type="term" value="F:nicotianamine synthase activity"/>
    <property type="evidence" value="ECO:0000318"/>
    <property type="project" value="GO_Central"/>
</dbReference>
<dbReference type="RefSeq" id="XP_019055028.1">
    <property type="nucleotide sequence ID" value="XM_019199483.1"/>
</dbReference>
<evidence type="ECO:0000313" key="6">
    <source>
        <dbReference type="RefSeq" id="XP_019055028.1"/>
    </source>
</evidence>
<organism evidence="5 6">
    <name type="scientific">Nelumbo nucifera</name>
    <name type="common">Sacred lotus</name>
    <dbReference type="NCBI Taxonomy" id="4432"/>
    <lineage>
        <taxon>Eukaryota</taxon>
        <taxon>Viridiplantae</taxon>
        <taxon>Streptophyta</taxon>
        <taxon>Embryophyta</taxon>
        <taxon>Tracheophyta</taxon>
        <taxon>Spermatophyta</taxon>
        <taxon>Magnoliopsida</taxon>
        <taxon>Proteales</taxon>
        <taxon>Nelumbonaceae</taxon>
        <taxon>Nelumbo</taxon>
    </lineage>
</organism>
<dbReference type="Proteomes" id="UP000189703">
    <property type="component" value="Unplaced"/>
</dbReference>
<keyword evidence="5" id="KW-1185">Reference proteome</keyword>
<keyword evidence="3" id="KW-0949">S-adenosyl-L-methionine</keyword>
<keyword evidence="2" id="KW-0808">Transferase</keyword>
<dbReference type="PANTHER" id="PTHR32266">
    <property type="entry name" value="NICOTIANAMINE SYNTHASE 3"/>
    <property type="match status" value="1"/>
</dbReference>
<evidence type="ECO:0000256" key="3">
    <source>
        <dbReference type="ARBA" id="ARBA00022691"/>
    </source>
</evidence>
<reference evidence="6" key="1">
    <citation type="submission" date="2025-08" db="UniProtKB">
        <authorList>
            <consortium name="RefSeq"/>
        </authorList>
    </citation>
    <scope>IDENTIFICATION</scope>
</reference>
<dbReference type="PANTHER" id="PTHR32266:SF12">
    <property type="entry name" value="NICOTIANAMINE SYNTHASE 3"/>
    <property type="match status" value="1"/>
</dbReference>